<organism evidence="2 3">
    <name type="scientific">Oxalobacter aliiformigenes</name>
    <dbReference type="NCBI Taxonomy" id="2946593"/>
    <lineage>
        <taxon>Bacteria</taxon>
        <taxon>Pseudomonadati</taxon>
        <taxon>Pseudomonadota</taxon>
        <taxon>Betaproteobacteria</taxon>
        <taxon>Burkholderiales</taxon>
        <taxon>Oxalobacteraceae</taxon>
        <taxon>Oxalobacter</taxon>
    </lineage>
</organism>
<evidence type="ECO:0000313" key="3">
    <source>
        <dbReference type="Proteomes" id="UP001164794"/>
    </source>
</evidence>
<reference evidence="2" key="1">
    <citation type="journal article" date="2022" name="Front. Microbiol.">
        <title>New perspectives on an old grouping: The genomic and phenotypic variability of Oxalobacter formigenes and the implications for calcium oxalate stone prevention.</title>
        <authorList>
            <person name="Chmiel J.A."/>
            <person name="Carr C."/>
            <person name="Stuivenberg G.A."/>
            <person name="Venema R."/>
            <person name="Chanyi R.M."/>
            <person name="Al K.F."/>
            <person name="Giguere D."/>
            <person name="Say H."/>
            <person name="Akouris P.P."/>
            <person name="Dominguez Romero S.A."/>
            <person name="Kwong A."/>
            <person name="Tai V."/>
            <person name="Koval S.F."/>
            <person name="Razvi H."/>
            <person name="Bjazevic J."/>
            <person name="Burton J.P."/>
        </authorList>
    </citation>
    <scope>NUCLEOTIDE SEQUENCE</scope>
    <source>
        <strain evidence="2">HOxNP-1</strain>
    </source>
</reference>
<dbReference type="CDD" id="cd14797">
    <property type="entry name" value="DUF302"/>
    <property type="match status" value="1"/>
</dbReference>
<evidence type="ECO:0000259" key="1">
    <source>
        <dbReference type="Pfam" id="PF03625"/>
    </source>
</evidence>
<dbReference type="Pfam" id="PF03625">
    <property type="entry name" value="DUF302"/>
    <property type="match status" value="1"/>
</dbReference>
<feature type="domain" description="DUF302" evidence="1">
    <location>
        <begin position="36"/>
        <end position="86"/>
    </location>
</feature>
<dbReference type="Gene3D" id="3.30.310.70">
    <property type="entry name" value="TT1751-like domain"/>
    <property type="match status" value="1"/>
</dbReference>
<sequence length="131" mass="14734">MEKGLYHLHVRQTVECRIDRLPTILNNLEIPVFSTVDHKANAVSIGLGMKVAWVVSFGNPATGTPLMRQSPETAVELPLKISARKSIAGMFLSWSDPTWIAERFDADPDSETIAKMCKIFETIIRKMLETY</sequence>
<gene>
    <name evidence="2" type="ORF">NB645_05360</name>
</gene>
<dbReference type="EMBL" id="CP098248">
    <property type="protein sequence ID" value="WAV96283.1"/>
    <property type="molecule type" value="Genomic_DNA"/>
</dbReference>
<proteinExistence type="predicted"/>
<name>A0ABY7JHK5_9BURK</name>
<dbReference type="Proteomes" id="UP001164794">
    <property type="component" value="Chromosome"/>
</dbReference>
<keyword evidence="3" id="KW-1185">Reference proteome</keyword>
<protein>
    <submittedName>
        <fullName evidence="2">DUF302 domain-containing protein</fullName>
    </submittedName>
</protein>
<evidence type="ECO:0000313" key="2">
    <source>
        <dbReference type="EMBL" id="WAV96283.1"/>
    </source>
</evidence>
<dbReference type="RefSeq" id="WP_269263761.1">
    <property type="nucleotide sequence ID" value="NZ_CP098248.1"/>
</dbReference>
<dbReference type="InterPro" id="IPR005180">
    <property type="entry name" value="DUF302"/>
</dbReference>
<dbReference type="InterPro" id="IPR035923">
    <property type="entry name" value="TT1751-like_sf"/>
</dbReference>
<accession>A0ABY7JHK5</accession>
<dbReference type="SUPFAM" id="SSF103247">
    <property type="entry name" value="TT1751-like"/>
    <property type="match status" value="1"/>
</dbReference>